<keyword evidence="6 8" id="KW-0378">Hydrolase</keyword>
<feature type="binding site" evidence="7">
    <location>
        <position position="21"/>
    </location>
    <ligand>
        <name>substrate</name>
    </ligand>
</feature>
<dbReference type="PANTHER" id="PTHR10395:SF7">
    <property type="entry name" value="5-HYDROXYISOURATE HYDROLASE"/>
    <property type="match status" value="1"/>
</dbReference>
<comment type="caution">
    <text evidence="10">The sequence shown here is derived from an EMBL/GenBank/DDBJ whole genome shotgun (WGS) entry which is preliminary data.</text>
</comment>
<dbReference type="InterPro" id="IPR023419">
    <property type="entry name" value="Transthyretin_CS"/>
</dbReference>
<evidence type="ECO:0000256" key="8">
    <source>
        <dbReference type="RuleBase" id="RU361270"/>
    </source>
</evidence>
<dbReference type="EMBL" id="JACAZE010000007">
    <property type="protein sequence ID" value="KAF7311077.1"/>
    <property type="molecule type" value="Genomic_DNA"/>
</dbReference>
<dbReference type="GO" id="GO:0033971">
    <property type="term" value="F:hydroxyisourate hydrolase activity"/>
    <property type="evidence" value="ECO:0007669"/>
    <property type="project" value="UniProtKB-EC"/>
</dbReference>
<dbReference type="PANTHER" id="PTHR10395">
    <property type="entry name" value="URICASE AND TRANSTHYRETIN-RELATED"/>
    <property type="match status" value="1"/>
</dbReference>
<dbReference type="InterPro" id="IPR023418">
    <property type="entry name" value="Thyroxine_BS"/>
</dbReference>
<keyword evidence="11" id="KW-1185">Reference proteome</keyword>
<comment type="catalytic activity">
    <reaction evidence="1 8">
        <text>5-hydroxyisourate + H2O = 5-hydroxy-2-oxo-4-ureido-2,5-dihydro-1H-imidazole-5-carboxylate + H(+)</text>
        <dbReference type="Rhea" id="RHEA:23736"/>
        <dbReference type="ChEBI" id="CHEBI:15377"/>
        <dbReference type="ChEBI" id="CHEBI:15378"/>
        <dbReference type="ChEBI" id="CHEBI:18072"/>
        <dbReference type="ChEBI" id="CHEBI:58639"/>
        <dbReference type="EC" id="3.5.2.17"/>
    </reaction>
</comment>
<dbReference type="GO" id="GO:0006144">
    <property type="term" value="P:purine nucleobase metabolic process"/>
    <property type="evidence" value="ECO:0007669"/>
    <property type="project" value="UniProtKB-KW"/>
</dbReference>
<feature type="binding site" evidence="7">
    <location>
        <position position="61"/>
    </location>
    <ligand>
        <name>substrate</name>
    </ligand>
</feature>
<gene>
    <name evidence="10" type="ORF">HMN09_00651700</name>
</gene>
<evidence type="ECO:0000313" key="10">
    <source>
        <dbReference type="EMBL" id="KAF7311077.1"/>
    </source>
</evidence>
<dbReference type="Gene3D" id="2.60.40.180">
    <property type="entry name" value="Transthyretin/hydroxyisourate hydrolase domain"/>
    <property type="match status" value="1"/>
</dbReference>
<evidence type="ECO:0000256" key="5">
    <source>
        <dbReference type="ARBA" id="ARBA00022631"/>
    </source>
</evidence>
<dbReference type="PRINTS" id="PR00189">
    <property type="entry name" value="TRNSTHYRETIN"/>
</dbReference>
<evidence type="ECO:0000313" key="11">
    <source>
        <dbReference type="Proteomes" id="UP000613580"/>
    </source>
</evidence>
<dbReference type="Pfam" id="PF00576">
    <property type="entry name" value="Transthyretin"/>
    <property type="match status" value="1"/>
</dbReference>
<evidence type="ECO:0000256" key="3">
    <source>
        <dbReference type="ARBA" id="ARBA00009850"/>
    </source>
</evidence>
<keyword evidence="5 8" id="KW-0659">Purine metabolism</keyword>
<feature type="domain" description="Transthyretin/hydroxyisourate hydrolase" evidence="9">
    <location>
        <begin position="13"/>
        <end position="127"/>
    </location>
</feature>
<organism evidence="10 11">
    <name type="scientific">Mycena chlorophos</name>
    <name type="common">Agaric fungus</name>
    <name type="synonym">Agaricus chlorophos</name>
    <dbReference type="NCBI Taxonomy" id="658473"/>
    <lineage>
        <taxon>Eukaryota</taxon>
        <taxon>Fungi</taxon>
        <taxon>Dikarya</taxon>
        <taxon>Basidiomycota</taxon>
        <taxon>Agaricomycotina</taxon>
        <taxon>Agaricomycetes</taxon>
        <taxon>Agaricomycetidae</taxon>
        <taxon>Agaricales</taxon>
        <taxon>Marasmiineae</taxon>
        <taxon>Mycenaceae</taxon>
        <taxon>Mycena</taxon>
    </lineage>
</organism>
<dbReference type="PROSITE" id="PS00768">
    <property type="entry name" value="TRANSTHYRETIN_1"/>
    <property type="match status" value="1"/>
</dbReference>
<evidence type="ECO:0000256" key="7">
    <source>
        <dbReference type="PIRSR" id="PIRSR600895-51"/>
    </source>
</evidence>
<dbReference type="InterPro" id="IPR014306">
    <property type="entry name" value="Hydroxyisourate_hydrolase"/>
</dbReference>
<evidence type="ECO:0000256" key="6">
    <source>
        <dbReference type="ARBA" id="ARBA00022801"/>
    </source>
</evidence>
<dbReference type="PROSITE" id="PS00769">
    <property type="entry name" value="TRANSTHYRETIN_2"/>
    <property type="match status" value="1"/>
</dbReference>
<dbReference type="Proteomes" id="UP000613580">
    <property type="component" value="Unassembled WGS sequence"/>
</dbReference>
<dbReference type="SMART" id="SM00095">
    <property type="entry name" value="TR_THY"/>
    <property type="match status" value="1"/>
</dbReference>
<comment type="function">
    <text evidence="2">Catalyzes the hydrolysis of 5-hydroxyisourate (HIU) to 2-oxo-4-hydroxy-4-carboxy-5-ureidoimidazoline (OHCU).</text>
</comment>
<proteinExistence type="inferred from homology"/>
<evidence type="ECO:0000256" key="2">
    <source>
        <dbReference type="ARBA" id="ARBA00002704"/>
    </source>
</evidence>
<dbReference type="SUPFAM" id="SSF49472">
    <property type="entry name" value="Transthyretin (synonym: prealbumin)"/>
    <property type="match status" value="1"/>
</dbReference>
<name>A0A8H6T651_MYCCL</name>
<dbReference type="InterPro" id="IPR000895">
    <property type="entry name" value="Transthyretin/HIU_hydrolase"/>
</dbReference>
<protein>
    <recommendedName>
        <fullName evidence="8">5-hydroxyisourate hydrolase</fullName>
        <shortName evidence="8">HIU hydrolase</shortName>
        <shortName evidence="8">HIUHase</shortName>
        <ecNumber evidence="8">3.5.2.17</ecNumber>
    </recommendedName>
</protein>
<dbReference type="EC" id="3.5.2.17" evidence="8"/>
<feature type="binding site" evidence="7">
    <location>
        <position position="125"/>
    </location>
    <ligand>
        <name>substrate</name>
    </ligand>
</feature>
<dbReference type="CDD" id="cd05822">
    <property type="entry name" value="TLP_HIUase"/>
    <property type="match status" value="1"/>
</dbReference>
<dbReference type="NCBIfam" id="TIGR02962">
    <property type="entry name" value="hdxy_isourate"/>
    <property type="match status" value="1"/>
</dbReference>
<reference evidence="10" key="1">
    <citation type="submission" date="2020-05" db="EMBL/GenBank/DDBJ databases">
        <title>Mycena genomes resolve the evolution of fungal bioluminescence.</title>
        <authorList>
            <person name="Tsai I.J."/>
        </authorList>
    </citation>
    <scope>NUCLEOTIDE SEQUENCE</scope>
    <source>
        <strain evidence="10">110903Hualien_Pintung</strain>
    </source>
</reference>
<evidence type="ECO:0000256" key="1">
    <source>
        <dbReference type="ARBA" id="ARBA00001043"/>
    </source>
</evidence>
<evidence type="ECO:0000259" key="9">
    <source>
        <dbReference type="SMART" id="SM00095"/>
    </source>
</evidence>
<dbReference type="AlphaFoldDB" id="A0A8H6T651"/>
<comment type="subunit">
    <text evidence="4 8">Homotetramer.</text>
</comment>
<dbReference type="InterPro" id="IPR036817">
    <property type="entry name" value="Transthyretin/HIU_hydrolase_sf"/>
</dbReference>
<dbReference type="InterPro" id="IPR023416">
    <property type="entry name" value="Transthyretin/HIU_hydrolase_d"/>
</dbReference>
<sequence>MRAWPLSVSTMADKKSPITCHVLDSSIGKPASGVSVRLERLNDDGASFSSLATGETNADGRCTDLLPPQPLPPATYKIVFRPKEYFEGSGRKCFYPWVEIAFELENPAEHYHIPLLISPYSYTTYRGS</sequence>
<dbReference type="OrthoDB" id="10265230at2759"/>
<accession>A0A8H6T651</accession>
<comment type="similarity">
    <text evidence="3 8">Belongs to the transthyretin family. 5-hydroxyisourate hydrolase subfamily.</text>
</comment>
<evidence type="ECO:0000256" key="4">
    <source>
        <dbReference type="ARBA" id="ARBA00011881"/>
    </source>
</evidence>